<evidence type="ECO:0000256" key="8">
    <source>
        <dbReference type="SAM" id="SignalP"/>
    </source>
</evidence>
<dbReference type="SUPFAM" id="SSF53474">
    <property type="entry name" value="alpha/beta-Hydrolases"/>
    <property type="match status" value="1"/>
</dbReference>
<comment type="caution">
    <text evidence="9">The sequence shown here is derived from an EMBL/GenBank/DDBJ whole genome shotgun (WGS) entry which is preliminary data.</text>
</comment>
<evidence type="ECO:0000256" key="3">
    <source>
        <dbReference type="ARBA" id="ARBA00022723"/>
    </source>
</evidence>
<keyword evidence="7" id="KW-1015">Disulfide bond</keyword>
<dbReference type="AlphaFoldDB" id="C8PKB9"/>
<dbReference type="Proteomes" id="UP000005709">
    <property type="component" value="Unassembled WGS sequence"/>
</dbReference>
<dbReference type="STRING" id="824.CGRAC_2081"/>
<evidence type="ECO:0000256" key="1">
    <source>
        <dbReference type="ARBA" id="ARBA00006249"/>
    </source>
</evidence>
<gene>
    <name evidence="9" type="ORF">CAMGR0001_0134</name>
</gene>
<evidence type="ECO:0000256" key="2">
    <source>
        <dbReference type="ARBA" id="ARBA00022487"/>
    </source>
</evidence>
<dbReference type="Pfam" id="PF07519">
    <property type="entry name" value="Tannase"/>
    <property type="match status" value="1"/>
</dbReference>
<dbReference type="Gene3D" id="3.40.50.1820">
    <property type="entry name" value="alpha/beta hydrolase"/>
    <property type="match status" value="1"/>
</dbReference>
<keyword evidence="2" id="KW-0719">Serine esterase</keyword>
<keyword evidence="5" id="KW-0378">Hydrolase</keyword>
<proteinExistence type="inferred from homology"/>
<dbReference type="InterPro" id="IPR029058">
    <property type="entry name" value="AB_hydrolase_fold"/>
</dbReference>
<reference evidence="9 10" key="1">
    <citation type="submission" date="2009-07" db="EMBL/GenBank/DDBJ databases">
        <authorList>
            <person name="Madupu R."/>
            <person name="Sebastian Y."/>
            <person name="Durkin A.S."/>
            <person name="Torralba M."/>
            <person name="Methe B."/>
            <person name="Sutton G.G."/>
            <person name="Strausberg R.L."/>
            <person name="Nelson K.E."/>
        </authorList>
    </citation>
    <scope>NUCLEOTIDE SEQUENCE [LARGE SCALE GENOMIC DNA]</scope>
    <source>
        <strain evidence="9 10">RM3268</strain>
    </source>
</reference>
<name>C8PKB9_9BACT</name>
<dbReference type="InterPro" id="IPR011118">
    <property type="entry name" value="Tannase/feruloyl_esterase"/>
</dbReference>
<dbReference type="GO" id="GO:0046872">
    <property type="term" value="F:metal ion binding"/>
    <property type="evidence" value="ECO:0007669"/>
    <property type="project" value="UniProtKB-KW"/>
</dbReference>
<evidence type="ECO:0000256" key="5">
    <source>
        <dbReference type="ARBA" id="ARBA00022801"/>
    </source>
</evidence>
<evidence type="ECO:0000313" key="10">
    <source>
        <dbReference type="Proteomes" id="UP000005709"/>
    </source>
</evidence>
<organism evidence="9 10">
    <name type="scientific">Campylobacter gracilis RM3268</name>
    <dbReference type="NCBI Taxonomy" id="553220"/>
    <lineage>
        <taxon>Bacteria</taxon>
        <taxon>Pseudomonadati</taxon>
        <taxon>Campylobacterota</taxon>
        <taxon>Epsilonproteobacteria</taxon>
        <taxon>Campylobacterales</taxon>
        <taxon>Campylobacteraceae</taxon>
        <taxon>Campylobacter</taxon>
    </lineage>
</organism>
<keyword evidence="6" id="KW-0106">Calcium</keyword>
<accession>C8PKB9</accession>
<keyword evidence="10" id="KW-1185">Reference proteome</keyword>
<evidence type="ECO:0000256" key="6">
    <source>
        <dbReference type="ARBA" id="ARBA00022837"/>
    </source>
</evidence>
<dbReference type="PANTHER" id="PTHR33938:SF15">
    <property type="entry name" value="FERULOYL ESTERASE B-RELATED"/>
    <property type="match status" value="1"/>
</dbReference>
<dbReference type="eggNOG" id="COG0412">
    <property type="taxonomic scope" value="Bacteria"/>
</dbReference>
<feature type="signal peptide" evidence="8">
    <location>
        <begin position="1"/>
        <end position="31"/>
    </location>
</feature>
<protein>
    <submittedName>
        <fullName evidence="9">Tannase and feruloyl esterase</fullName>
    </submittedName>
</protein>
<dbReference type="GO" id="GO:0052689">
    <property type="term" value="F:carboxylic ester hydrolase activity"/>
    <property type="evidence" value="ECO:0007669"/>
    <property type="project" value="UniProtKB-KW"/>
</dbReference>
<feature type="chain" id="PRO_5002991149" evidence="8">
    <location>
        <begin position="32"/>
        <end position="537"/>
    </location>
</feature>
<sequence>MFNKISKGASMKHKILVATFTAALGLQGALASDFDERACAALKGTKIYDTKISEAIWNQSGEIGADKMSALTGGAKKTLKAAPHCIIHGEIASRTGSDGKHYGIKFELRLSSDWNGKLLFQGGGGLDGFVAPALGAVPIRTSSATPALMRGYAVVTTDSGHPTPTPEFGLEQQARLDYAYQAIGKVASVSKQLVFAAYKKAPAHSYFMGCSNGGRSALMAAQRYPLEFDGVIAANPGFRLSRAAIAEQWDNRQLMKIAPKNAAGDKIFANALTQEDLDKLSKAVLDKCDALDGLKDGIIGAWERCKFDPSGLDLPKDKISAIKAIFEGAKNSKGEQIYSGWFYDAGVNQPGWRMWKLGDSQSAEPNARNIVLSKGSMNYYFLTPPQPEFDLMSFDFDKDVERTFETAAINDAISTKLDSFRANGGKLIIVTGVSDPVFSAMNQRDWFKKLVETNANADEFARFFALPGMNHCGGGNGIDDVDPLSALEAWCEQGTAPSSLLGKSTSRAGKQIPICAYPKVAIYVGGDENSASSFECR</sequence>
<keyword evidence="4 8" id="KW-0732">Signal</keyword>
<dbReference type="EMBL" id="ACYG01000030">
    <property type="protein sequence ID" value="EEV16528.1"/>
    <property type="molecule type" value="Genomic_DNA"/>
</dbReference>
<dbReference type="PANTHER" id="PTHR33938">
    <property type="entry name" value="FERULOYL ESTERASE B-RELATED"/>
    <property type="match status" value="1"/>
</dbReference>
<evidence type="ECO:0000256" key="4">
    <source>
        <dbReference type="ARBA" id="ARBA00022729"/>
    </source>
</evidence>
<evidence type="ECO:0000313" key="9">
    <source>
        <dbReference type="EMBL" id="EEV16528.1"/>
    </source>
</evidence>
<keyword evidence="3" id="KW-0479">Metal-binding</keyword>
<comment type="similarity">
    <text evidence="1">Belongs to the tannase family.</text>
</comment>
<evidence type="ECO:0000256" key="7">
    <source>
        <dbReference type="ARBA" id="ARBA00023157"/>
    </source>
</evidence>